<protein>
    <submittedName>
        <fullName evidence="2">Uncharacterized protein</fullName>
    </submittedName>
</protein>
<accession>A0A0A9FNM7</accession>
<evidence type="ECO:0000313" key="2">
    <source>
        <dbReference type="EMBL" id="JAE09898.1"/>
    </source>
</evidence>
<sequence>MDSHIPSHPKGRLLFRVGPRSPQCRRL</sequence>
<organism evidence="2">
    <name type="scientific">Arundo donax</name>
    <name type="common">Giant reed</name>
    <name type="synonym">Donax arundinaceus</name>
    <dbReference type="NCBI Taxonomy" id="35708"/>
    <lineage>
        <taxon>Eukaryota</taxon>
        <taxon>Viridiplantae</taxon>
        <taxon>Streptophyta</taxon>
        <taxon>Embryophyta</taxon>
        <taxon>Tracheophyta</taxon>
        <taxon>Spermatophyta</taxon>
        <taxon>Magnoliopsida</taxon>
        <taxon>Liliopsida</taxon>
        <taxon>Poales</taxon>
        <taxon>Poaceae</taxon>
        <taxon>PACMAD clade</taxon>
        <taxon>Arundinoideae</taxon>
        <taxon>Arundineae</taxon>
        <taxon>Arundo</taxon>
    </lineage>
</organism>
<evidence type="ECO:0000256" key="1">
    <source>
        <dbReference type="SAM" id="MobiDB-lite"/>
    </source>
</evidence>
<proteinExistence type="predicted"/>
<feature type="region of interest" description="Disordered" evidence="1">
    <location>
        <begin position="1"/>
        <end position="27"/>
    </location>
</feature>
<reference evidence="2" key="1">
    <citation type="submission" date="2014-09" db="EMBL/GenBank/DDBJ databases">
        <authorList>
            <person name="Magalhaes I.L.F."/>
            <person name="Oliveira U."/>
            <person name="Santos F.R."/>
            <person name="Vidigal T.H.D.A."/>
            <person name="Brescovit A.D."/>
            <person name="Santos A.J."/>
        </authorList>
    </citation>
    <scope>NUCLEOTIDE SEQUENCE</scope>
    <source>
        <tissue evidence="2">Shoot tissue taken approximately 20 cm above the soil surface</tissue>
    </source>
</reference>
<name>A0A0A9FNM7_ARUDO</name>
<dbReference type="AlphaFoldDB" id="A0A0A9FNM7"/>
<reference evidence="2" key="2">
    <citation type="journal article" date="2015" name="Data Brief">
        <title>Shoot transcriptome of the giant reed, Arundo donax.</title>
        <authorList>
            <person name="Barrero R.A."/>
            <person name="Guerrero F.D."/>
            <person name="Moolhuijzen P."/>
            <person name="Goolsby J.A."/>
            <person name="Tidwell J."/>
            <person name="Bellgard S.E."/>
            <person name="Bellgard M.I."/>
        </authorList>
    </citation>
    <scope>NUCLEOTIDE SEQUENCE</scope>
    <source>
        <tissue evidence="2">Shoot tissue taken approximately 20 cm above the soil surface</tissue>
    </source>
</reference>
<dbReference type="EMBL" id="GBRH01187998">
    <property type="protein sequence ID" value="JAE09898.1"/>
    <property type="molecule type" value="Transcribed_RNA"/>
</dbReference>